<dbReference type="GO" id="GO:0016887">
    <property type="term" value="F:ATP hydrolysis activity"/>
    <property type="evidence" value="ECO:0007669"/>
    <property type="project" value="InterPro"/>
</dbReference>
<dbReference type="OrthoDB" id="4021778at2759"/>
<dbReference type="EMBL" id="LN726514">
    <property type="protein sequence ID" value="CEP11576.1"/>
    <property type="molecule type" value="Genomic_DNA"/>
</dbReference>
<dbReference type="GO" id="GO:0005524">
    <property type="term" value="F:ATP binding"/>
    <property type="evidence" value="ECO:0007669"/>
    <property type="project" value="UniProtKB-KW"/>
</dbReference>
<dbReference type="PANTHER" id="PTHR12459">
    <property type="entry name" value="TRANSMEMBRANE PROTEIN 135-RELATED"/>
    <property type="match status" value="1"/>
</dbReference>
<evidence type="ECO:0000313" key="6">
    <source>
        <dbReference type="Proteomes" id="UP000054107"/>
    </source>
</evidence>
<feature type="region of interest" description="Disordered" evidence="3">
    <location>
        <begin position="734"/>
        <end position="766"/>
    </location>
</feature>
<dbReference type="InterPro" id="IPR026749">
    <property type="entry name" value="Tmem135"/>
</dbReference>
<dbReference type="SUPFAM" id="SSF52540">
    <property type="entry name" value="P-loop containing nucleoside triphosphate hydrolases"/>
    <property type="match status" value="1"/>
</dbReference>
<evidence type="ECO:0000256" key="2">
    <source>
        <dbReference type="ARBA" id="ARBA00022840"/>
    </source>
</evidence>
<sequence>MPNKFSKDYEHSVDVSDLSFTYGGPPIIDHLNLKLQAGNRCILVGANGAGKTTLLRILAGKRMIPGLVKVLGKDAFVDAPKGITYLGTEWANNPVVKSDLSVEYLLKSMGSHRWPERTELLLNVLDVDTTWRMHQISDGQRRRVQLVMGLLHPWELLLLDEVTVDLDVLARADFLNFLRVETEERGCTIVYATHIFDGLGDWATHIAHVADGKCLSLNDVSNFPEFDEIKEIHKANMRVDSPLTTLCLQWLRDDRDRLRNLKTIDPATGLPHSKWDEMSENMKKNGDKMDDDLKPALKTILRAYGVGWTFTTAPALVSVIIKALLDKKNKSSAIQKAIFTILPRLLKKSITENGFPLLVAASFGGQRFLRHAFNKKKELLSQKAAIFWSALISVWSIRRLFPNIKTLDLTFFVLVRAFDVFAHRIHASPKVRQKVPEWTLEYGNIVIFMLASTEIIFSWFYEPERLPRSYAGWITNMSGIDDRLLKALRAIRQGDWIYGKDTGLGHLLGDYCTKLGLPRSYGDPVSGRIDCSVIHEGNPYGCEVNALNRFYKGFIKIFPVYLSVHLAPPLFFRTARLLQNPASSILHILLASVRSSTFLGTYIAIIWYSICLVRTRIGHQVLGVNQTRLDDTLGPLMGAMLCGLSLLVESKHRRGEMTLYVVPRALFSFTERILSPHQKGRWWEHKVATGAENLAFAASIMVVLSTVYEDKYMVRPSIRGLMSWILKDELKSNNNQHDKFDFSGDSTPVDEEYEEDDEKALEITKK</sequence>
<dbReference type="AlphaFoldDB" id="A0A0B7MZW3"/>
<dbReference type="PROSITE" id="PS50893">
    <property type="entry name" value="ABC_TRANSPORTER_2"/>
    <property type="match status" value="1"/>
</dbReference>
<accession>A0A0B7MZW3</accession>
<reference evidence="5 6" key="1">
    <citation type="submission" date="2014-09" db="EMBL/GenBank/DDBJ databases">
        <authorList>
            <person name="Ellenberger Sabrina"/>
        </authorList>
    </citation>
    <scope>NUCLEOTIDE SEQUENCE [LARGE SCALE GENOMIC DNA]</scope>
    <source>
        <strain evidence="5 6">CBS 412.66</strain>
    </source>
</reference>
<dbReference type="InterPro" id="IPR003439">
    <property type="entry name" value="ABC_transporter-like_ATP-bd"/>
</dbReference>
<dbReference type="SMART" id="SM00382">
    <property type="entry name" value="AAA"/>
    <property type="match status" value="1"/>
</dbReference>
<dbReference type="STRING" id="35722.A0A0B7MZW3"/>
<dbReference type="PANTHER" id="PTHR12459:SF15">
    <property type="entry name" value="TRANSMEMBRANE PROTEIN 135"/>
    <property type="match status" value="1"/>
</dbReference>
<dbReference type="Gene3D" id="3.40.50.300">
    <property type="entry name" value="P-loop containing nucleotide triphosphate hydrolases"/>
    <property type="match status" value="1"/>
</dbReference>
<feature type="domain" description="ABC transporter" evidence="4">
    <location>
        <begin position="13"/>
        <end position="236"/>
    </location>
</feature>
<feature type="compositionally biased region" description="Acidic residues" evidence="3">
    <location>
        <begin position="748"/>
        <end position="759"/>
    </location>
</feature>
<name>A0A0B7MZW3_9FUNG</name>
<dbReference type="InterPro" id="IPR003593">
    <property type="entry name" value="AAA+_ATPase"/>
</dbReference>
<evidence type="ECO:0000256" key="1">
    <source>
        <dbReference type="ARBA" id="ARBA00022741"/>
    </source>
</evidence>
<evidence type="ECO:0000259" key="4">
    <source>
        <dbReference type="PROSITE" id="PS50893"/>
    </source>
</evidence>
<dbReference type="Proteomes" id="UP000054107">
    <property type="component" value="Unassembled WGS sequence"/>
</dbReference>
<keyword evidence="2" id="KW-0067">ATP-binding</keyword>
<protein>
    <recommendedName>
        <fullName evidence="4">ABC transporter domain-containing protein</fullName>
    </recommendedName>
</protein>
<proteinExistence type="predicted"/>
<evidence type="ECO:0000313" key="5">
    <source>
        <dbReference type="EMBL" id="CEP11576.1"/>
    </source>
</evidence>
<dbReference type="Pfam" id="PF00005">
    <property type="entry name" value="ABC_tran"/>
    <property type="match status" value="1"/>
</dbReference>
<organism evidence="5 6">
    <name type="scientific">Parasitella parasitica</name>
    <dbReference type="NCBI Taxonomy" id="35722"/>
    <lineage>
        <taxon>Eukaryota</taxon>
        <taxon>Fungi</taxon>
        <taxon>Fungi incertae sedis</taxon>
        <taxon>Mucoromycota</taxon>
        <taxon>Mucoromycotina</taxon>
        <taxon>Mucoromycetes</taxon>
        <taxon>Mucorales</taxon>
        <taxon>Mucorineae</taxon>
        <taxon>Mucoraceae</taxon>
        <taxon>Parasitella</taxon>
    </lineage>
</organism>
<gene>
    <name evidence="5" type="primary">PARPA_05442.1 scaffold 18190</name>
</gene>
<keyword evidence="6" id="KW-1185">Reference proteome</keyword>
<dbReference type="InterPro" id="IPR027417">
    <property type="entry name" value="P-loop_NTPase"/>
</dbReference>
<keyword evidence="1" id="KW-0547">Nucleotide-binding</keyword>
<evidence type="ECO:0000256" key="3">
    <source>
        <dbReference type="SAM" id="MobiDB-lite"/>
    </source>
</evidence>